<dbReference type="PANTHER" id="PTHR36688:SF1">
    <property type="entry name" value="ENDONUCLEASE_EXONUCLEASE_PHOSPHATASE DOMAIN-CONTAINING PROTEIN"/>
    <property type="match status" value="1"/>
</dbReference>
<evidence type="ECO:0000313" key="4">
    <source>
        <dbReference type="Proteomes" id="UP000663829"/>
    </source>
</evidence>
<comment type="caution">
    <text evidence="2">The sequence shown here is derived from an EMBL/GenBank/DDBJ whole genome shotgun (WGS) entry which is preliminary data.</text>
</comment>
<protein>
    <recommendedName>
        <fullName evidence="1">Reverse transcriptase domain-containing protein</fullName>
    </recommendedName>
</protein>
<name>A0A815XQX1_9BILA</name>
<evidence type="ECO:0000313" key="2">
    <source>
        <dbReference type="EMBL" id="CAF1561214.1"/>
    </source>
</evidence>
<dbReference type="Proteomes" id="UP000663829">
    <property type="component" value="Unassembled WGS sequence"/>
</dbReference>
<feature type="domain" description="Reverse transcriptase" evidence="1">
    <location>
        <begin position="10"/>
        <end position="170"/>
    </location>
</feature>
<dbReference type="InterPro" id="IPR052560">
    <property type="entry name" value="RdDP_mobile_element"/>
</dbReference>
<reference evidence="2" key="1">
    <citation type="submission" date="2021-02" db="EMBL/GenBank/DDBJ databases">
        <authorList>
            <person name="Nowell W R."/>
        </authorList>
    </citation>
    <scope>NUCLEOTIDE SEQUENCE</scope>
</reference>
<organism evidence="2 4">
    <name type="scientific">Didymodactylos carnosus</name>
    <dbReference type="NCBI Taxonomy" id="1234261"/>
    <lineage>
        <taxon>Eukaryota</taxon>
        <taxon>Metazoa</taxon>
        <taxon>Spiralia</taxon>
        <taxon>Gnathifera</taxon>
        <taxon>Rotifera</taxon>
        <taxon>Eurotatoria</taxon>
        <taxon>Bdelloidea</taxon>
        <taxon>Philodinida</taxon>
        <taxon>Philodinidae</taxon>
        <taxon>Didymodactylos</taxon>
    </lineage>
</organism>
<dbReference type="Pfam" id="PF00078">
    <property type="entry name" value="RVT_1"/>
    <property type="match status" value="1"/>
</dbReference>
<dbReference type="AlphaFoldDB" id="A0A815XQX1"/>
<dbReference type="OrthoDB" id="10020599at2759"/>
<dbReference type="Proteomes" id="UP000681722">
    <property type="component" value="Unassembled WGS sequence"/>
</dbReference>
<evidence type="ECO:0000259" key="1">
    <source>
        <dbReference type="Pfam" id="PF00078"/>
    </source>
</evidence>
<gene>
    <name evidence="2" type="ORF">GPM918_LOCUS39777</name>
    <name evidence="3" type="ORF">SRO942_LOCUS40681</name>
</gene>
<keyword evidence="4" id="KW-1185">Reference proteome</keyword>
<accession>A0A815XQX1</accession>
<sequence>MLWYDGCVGKLRQMGIPLAYIRWIKAWLENREGYIEINDKKSMWFSIGKGGPQGGILTPTVFITYHADMPDFLSWCSSHFFADDLTAILAGQIGVKYTQQCLDLEKKLKLFFDQLEYYSRLTVQPINYSKTEGILGKRSARAIGSAPFEIESGENKINWIKEFKYLGYWISSKLGWSKMIKKSMLKIR</sequence>
<proteinExistence type="predicted"/>
<dbReference type="EMBL" id="CAJNOQ010028394">
    <property type="protein sequence ID" value="CAF1561214.1"/>
    <property type="molecule type" value="Genomic_DNA"/>
</dbReference>
<dbReference type="PANTHER" id="PTHR36688">
    <property type="entry name" value="ENDO/EXONUCLEASE/PHOSPHATASE DOMAIN-CONTAINING PROTEIN"/>
    <property type="match status" value="1"/>
</dbReference>
<dbReference type="EMBL" id="CAJOBC010094155">
    <property type="protein sequence ID" value="CAF4422775.1"/>
    <property type="molecule type" value="Genomic_DNA"/>
</dbReference>
<dbReference type="InterPro" id="IPR000477">
    <property type="entry name" value="RT_dom"/>
</dbReference>
<evidence type="ECO:0000313" key="3">
    <source>
        <dbReference type="EMBL" id="CAF4422775.1"/>
    </source>
</evidence>